<evidence type="ECO:0000313" key="1">
    <source>
        <dbReference type="EMBL" id="AKJ37636.1"/>
    </source>
</evidence>
<sequence length="61" mass="6580">MKIVGIQSSPRGKHRNTLKLLNTTLDGASEEGAEVGQLILPKRRSNTTLHAIPVMKLGCAQ</sequence>
<dbReference type="GeneID" id="68903838"/>
<organism evidence="1 2">
    <name type="scientific">Methanosarcina barkeri CM1</name>
    <dbReference type="NCBI Taxonomy" id="796385"/>
    <lineage>
        <taxon>Archaea</taxon>
        <taxon>Methanobacteriati</taxon>
        <taxon>Methanobacteriota</taxon>
        <taxon>Stenosarchaea group</taxon>
        <taxon>Methanomicrobia</taxon>
        <taxon>Methanosarcinales</taxon>
        <taxon>Methanosarcinaceae</taxon>
        <taxon>Methanosarcina</taxon>
    </lineage>
</organism>
<name>A0A0G3C6M9_METBA</name>
<dbReference type="PATRIC" id="fig|796385.3.peg.665"/>
<accession>A0A0G3C6M9</accession>
<dbReference type="SUPFAM" id="SSF52218">
    <property type="entry name" value="Flavoproteins"/>
    <property type="match status" value="1"/>
</dbReference>
<proteinExistence type="predicted"/>
<dbReference type="Proteomes" id="UP000035331">
    <property type="component" value="Chromosome"/>
</dbReference>
<protein>
    <recommendedName>
        <fullName evidence="3">NADPH-dependent FMN reductase</fullName>
    </recommendedName>
</protein>
<dbReference type="AlphaFoldDB" id="A0A0G3C6M9"/>
<reference evidence="2" key="1">
    <citation type="submission" date="2014-06" db="EMBL/GenBank/DDBJ databases">
        <title>The complete genome sequence of Methanosarcina barkeri CM1.</title>
        <authorList>
            <consortium name="Pastoral Greenhouse Gas Research Consortium"/>
            <person name="Lambie S.C."/>
            <person name="Leahy S.C."/>
            <person name="Kelly W.J."/>
            <person name="Li D."/>
            <person name="Reilly K."/>
            <person name="Attwood G.T."/>
            <person name="Altermann E."/>
        </authorList>
    </citation>
    <scope>NUCLEOTIDE SEQUENCE [LARGE SCALE GENOMIC DNA]</scope>
    <source>
        <strain evidence="2">CM1</strain>
    </source>
</reference>
<reference evidence="1 2" key="2">
    <citation type="journal article" date="2015" name="Stand. Genomic Sci.">
        <title>The complete genome sequence of the rumen methanogen Methanosarcina barkeri CM1.</title>
        <authorList>
            <person name="Lambie S.C."/>
            <person name="Kelly W.J."/>
            <person name="Leahy S.C."/>
            <person name="Li D."/>
            <person name="Reilly K."/>
            <person name="McAllister T.A."/>
            <person name="Valle E.R."/>
            <person name="Attwood G.T."/>
            <person name="Altermann E."/>
        </authorList>
    </citation>
    <scope>NUCLEOTIDE SEQUENCE [LARGE SCALE GENOMIC DNA]</scope>
    <source>
        <strain evidence="1 2">CM1</strain>
    </source>
</reference>
<dbReference type="InterPro" id="IPR029039">
    <property type="entry name" value="Flavoprotein-like_sf"/>
</dbReference>
<dbReference type="EMBL" id="CP008746">
    <property type="protein sequence ID" value="AKJ37636.1"/>
    <property type="molecule type" value="Genomic_DNA"/>
</dbReference>
<dbReference type="RefSeq" id="WP_230629137.1">
    <property type="nucleotide sequence ID" value="NZ_CP008746.1"/>
</dbReference>
<evidence type="ECO:0008006" key="3">
    <source>
        <dbReference type="Google" id="ProtNLM"/>
    </source>
</evidence>
<evidence type="ECO:0000313" key="2">
    <source>
        <dbReference type="Proteomes" id="UP000035331"/>
    </source>
</evidence>
<gene>
    <name evidence="1" type="ORF">MCM1_0537</name>
</gene>